<dbReference type="Proteomes" id="UP000282582">
    <property type="component" value="Unassembled WGS sequence"/>
</dbReference>
<dbReference type="EMBL" id="QWIJ01000614">
    <property type="protein sequence ID" value="RMX80395.1"/>
    <property type="molecule type" value="Genomic_DNA"/>
</dbReference>
<comment type="subcellular location">
    <subcellularLocation>
        <location evidence="1">Mitochondrion</location>
    </subcellularLocation>
</comment>
<gene>
    <name evidence="7" type="ORF">D0868_05847</name>
    <name evidence="6" type="ORF">D0869_07584</name>
</gene>
<dbReference type="Proteomes" id="UP000281245">
    <property type="component" value="Unassembled WGS sequence"/>
</dbReference>
<evidence type="ECO:0000256" key="3">
    <source>
        <dbReference type="ARBA" id="ARBA00022946"/>
    </source>
</evidence>
<dbReference type="OrthoDB" id="76305at2759"/>
<dbReference type="PANTHER" id="PTHR28163:SF1">
    <property type="entry name" value="PROTEIN PET117 HOMOLOG, MITOCHONDRIAL"/>
    <property type="match status" value="1"/>
</dbReference>
<dbReference type="Pfam" id="PF15786">
    <property type="entry name" value="PET117"/>
    <property type="match status" value="1"/>
</dbReference>
<keyword evidence="5" id="KW-1133">Transmembrane helix</keyword>
<dbReference type="PANTHER" id="PTHR28163">
    <property type="entry name" value="PROTEIN PET117 HOMOLOG, MITOCHONDRIAL"/>
    <property type="match status" value="1"/>
</dbReference>
<organism evidence="6 8">
    <name type="scientific">Hortaea werneckii</name>
    <name type="common">Black yeast</name>
    <name type="synonym">Cladosporium werneckii</name>
    <dbReference type="NCBI Taxonomy" id="91943"/>
    <lineage>
        <taxon>Eukaryota</taxon>
        <taxon>Fungi</taxon>
        <taxon>Dikarya</taxon>
        <taxon>Ascomycota</taxon>
        <taxon>Pezizomycotina</taxon>
        <taxon>Dothideomycetes</taxon>
        <taxon>Dothideomycetidae</taxon>
        <taxon>Mycosphaerellales</taxon>
        <taxon>Teratosphaeriaceae</taxon>
        <taxon>Hortaea</taxon>
    </lineage>
</organism>
<name>A0A3M6WPB8_HORWE</name>
<evidence type="ECO:0000256" key="4">
    <source>
        <dbReference type="ARBA" id="ARBA00023128"/>
    </source>
</evidence>
<accession>A0A3M6WPB8</accession>
<sequence length="76" mass="8735">MSTAAKLTFASTTVGAIGIVLFVHYQQKADQAAMHQGVIRDVEQQRIKKERQLDFKMQRQLEEEYRKVQNVKPSAD</sequence>
<evidence type="ECO:0000313" key="9">
    <source>
        <dbReference type="Proteomes" id="UP000282582"/>
    </source>
</evidence>
<feature type="transmembrane region" description="Helical" evidence="5">
    <location>
        <begin position="7"/>
        <end position="25"/>
    </location>
</feature>
<dbReference type="VEuPathDB" id="FungiDB:BTJ68_11192"/>
<evidence type="ECO:0000313" key="7">
    <source>
        <dbReference type="EMBL" id="RMY06476.1"/>
    </source>
</evidence>
<keyword evidence="4" id="KW-0496">Mitochondrion</keyword>
<keyword evidence="3" id="KW-0809">Transit peptide</keyword>
<evidence type="ECO:0000256" key="1">
    <source>
        <dbReference type="ARBA" id="ARBA00004173"/>
    </source>
</evidence>
<protein>
    <recommendedName>
        <fullName evidence="10">Cytochrome c oxidase assembly protein</fullName>
    </recommendedName>
</protein>
<dbReference type="AlphaFoldDB" id="A0A3M6WPB8"/>
<keyword evidence="5" id="KW-0812">Transmembrane</keyword>
<dbReference type="EMBL" id="QWIK01000421">
    <property type="protein sequence ID" value="RMY06476.1"/>
    <property type="molecule type" value="Genomic_DNA"/>
</dbReference>
<dbReference type="GO" id="GO:0005739">
    <property type="term" value="C:mitochondrion"/>
    <property type="evidence" value="ECO:0007669"/>
    <property type="project" value="UniProtKB-SubCell"/>
</dbReference>
<keyword evidence="5" id="KW-0472">Membrane</keyword>
<evidence type="ECO:0000313" key="6">
    <source>
        <dbReference type="EMBL" id="RMX80395.1"/>
    </source>
</evidence>
<evidence type="ECO:0000256" key="5">
    <source>
        <dbReference type="SAM" id="Phobius"/>
    </source>
</evidence>
<comment type="caution">
    <text evidence="6">The sequence shown here is derived from an EMBL/GenBank/DDBJ whole genome shotgun (WGS) entry which is preliminary data.</text>
</comment>
<dbReference type="InterPro" id="IPR031568">
    <property type="entry name" value="Pet117"/>
</dbReference>
<evidence type="ECO:0000256" key="2">
    <source>
        <dbReference type="ARBA" id="ARBA00008197"/>
    </source>
</evidence>
<evidence type="ECO:0000313" key="8">
    <source>
        <dbReference type="Proteomes" id="UP000281245"/>
    </source>
</evidence>
<proteinExistence type="inferred from homology"/>
<reference evidence="8 9" key="1">
    <citation type="journal article" date="2018" name="BMC Genomics">
        <title>Genomic evidence for intraspecific hybridization in a clonal and extremely halotolerant yeast.</title>
        <authorList>
            <person name="Gostincar C."/>
            <person name="Stajich J.E."/>
            <person name="Zupancic J."/>
            <person name="Zalar P."/>
            <person name="Gunde-Cimerman N."/>
        </authorList>
    </citation>
    <scope>NUCLEOTIDE SEQUENCE [LARGE SCALE GENOMIC DNA]</scope>
    <source>
        <strain evidence="7 9">EXF-6654</strain>
        <strain evidence="6 8">EXF-6656</strain>
    </source>
</reference>
<dbReference type="GO" id="GO:0033617">
    <property type="term" value="P:mitochondrial respiratory chain complex IV assembly"/>
    <property type="evidence" value="ECO:0007669"/>
    <property type="project" value="TreeGrafter"/>
</dbReference>
<comment type="similarity">
    <text evidence="2">Belongs to the PET117 family.</text>
</comment>
<evidence type="ECO:0008006" key="10">
    <source>
        <dbReference type="Google" id="ProtNLM"/>
    </source>
</evidence>